<keyword evidence="2" id="KW-0812">Transmembrane</keyword>
<dbReference type="Proteomes" id="UP000663760">
    <property type="component" value="Chromosome 16"/>
</dbReference>
<keyword evidence="4" id="KW-1185">Reference proteome</keyword>
<gene>
    <name evidence="3" type="ORF">SI8410_16020248</name>
</gene>
<dbReference type="OrthoDB" id="665000at2759"/>
<sequence length="226" mass="25029">MGERSEEKEAHVVVDIPGGGGEEESTSSSAIGALKHHPLAEISQSPGHLLLLKLWQREEDLLGRRIAAGETLLDSTKREVFRLCCLFFAFHGLFLNLLFAGGNGGGAACGSYRRWWLPCCLSLMTSLALVSAVQARLWRFWAAARRVQRERVEARALARCVQELRMKGKSFDLCKVPVVGGGRRMKSAGEEMKWRTLRWCRRNVLIISLFCFTAAAVPAGKLVICG</sequence>
<feature type="transmembrane region" description="Helical" evidence="2">
    <location>
        <begin position="203"/>
        <end position="224"/>
    </location>
</feature>
<dbReference type="PANTHER" id="PTHR33287">
    <property type="entry name" value="OS03G0453550 PROTEIN"/>
    <property type="match status" value="1"/>
</dbReference>
<reference evidence="3" key="1">
    <citation type="submission" date="2020-02" db="EMBL/GenBank/DDBJ databases">
        <authorList>
            <person name="Scholz U."/>
            <person name="Mascher M."/>
            <person name="Fiebig A."/>
        </authorList>
    </citation>
    <scope>NUCLEOTIDE SEQUENCE</scope>
</reference>
<name>A0A7I8LIF8_SPIIN</name>
<keyword evidence="2" id="KW-1133">Transmembrane helix</keyword>
<evidence type="ECO:0000313" key="4">
    <source>
        <dbReference type="Proteomes" id="UP000663760"/>
    </source>
</evidence>
<feature type="transmembrane region" description="Helical" evidence="2">
    <location>
        <begin position="115"/>
        <end position="138"/>
    </location>
</feature>
<accession>A0A7I8LIF8</accession>
<proteinExistence type="predicted"/>
<evidence type="ECO:0000256" key="2">
    <source>
        <dbReference type="SAM" id="Phobius"/>
    </source>
</evidence>
<dbReference type="PANTHER" id="PTHR33287:SF3">
    <property type="entry name" value="OS03G0453550 PROTEIN"/>
    <property type="match status" value="1"/>
</dbReference>
<dbReference type="AlphaFoldDB" id="A0A7I8LIF8"/>
<feature type="region of interest" description="Disordered" evidence="1">
    <location>
        <begin position="1"/>
        <end position="27"/>
    </location>
</feature>
<keyword evidence="2" id="KW-0472">Membrane</keyword>
<feature type="transmembrane region" description="Helical" evidence="2">
    <location>
        <begin position="80"/>
        <end position="100"/>
    </location>
</feature>
<evidence type="ECO:0000313" key="3">
    <source>
        <dbReference type="EMBL" id="CAA7409570.1"/>
    </source>
</evidence>
<feature type="compositionally biased region" description="Basic and acidic residues" evidence="1">
    <location>
        <begin position="1"/>
        <end position="12"/>
    </location>
</feature>
<organism evidence="3 4">
    <name type="scientific">Spirodela intermedia</name>
    <name type="common">Intermediate duckweed</name>
    <dbReference type="NCBI Taxonomy" id="51605"/>
    <lineage>
        <taxon>Eukaryota</taxon>
        <taxon>Viridiplantae</taxon>
        <taxon>Streptophyta</taxon>
        <taxon>Embryophyta</taxon>
        <taxon>Tracheophyta</taxon>
        <taxon>Spermatophyta</taxon>
        <taxon>Magnoliopsida</taxon>
        <taxon>Liliopsida</taxon>
        <taxon>Araceae</taxon>
        <taxon>Lemnoideae</taxon>
        <taxon>Spirodela</taxon>
    </lineage>
</organism>
<evidence type="ECO:0000256" key="1">
    <source>
        <dbReference type="SAM" id="MobiDB-lite"/>
    </source>
</evidence>
<dbReference type="EMBL" id="LR746279">
    <property type="protein sequence ID" value="CAA7409570.1"/>
    <property type="molecule type" value="Genomic_DNA"/>
</dbReference>
<protein>
    <submittedName>
        <fullName evidence="3">Uncharacterized protein</fullName>
    </submittedName>
</protein>